<dbReference type="InterPro" id="IPR046349">
    <property type="entry name" value="C1-like_sf"/>
</dbReference>
<evidence type="ECO:0000256" key="2">
    <source>
        <dbReference type="ARBA" id="ARBA00022737"/>
    </source>
</evidence>
<dbReference type="STRING" id="542762.A0A4S4EBM0"/>
<proteinExistence type="predicted"/>
<reference evidence="6 7" key="1">
    <citation type="journal article" date="2018" name="Proc. Natl. Acad. Sci. U.S.A.">
        <title>Draft genome sequence of Camellia sinensis var. sinensis provides insights into the evolution of the tea genome and tea quality.</title>
        <authorList>
            <person name="Wei C."/>
            <person name="Yang H."/>
            <person name="Wang S."/>
            <person name="Zhao J."/>
            <person name="Liu C."/>
            <person name="Gao L."/>
            <person name="Xia E."/>
            <person name="Lu Y."/>
            <person name="Tai Y."/>
            <person name="She G."/>
            <person name="Sun J."/>
            <person name="Cao H."/>
            <person name="Tong W."/>
            <person name="Gao Q."/>
            <person name="Li Y."/>
            <person name="Deng W."/>
            <person name="Jiang X."/>
            <person name="Wang W."/>
            <person name="Chen Q."/>
            <person name="Zhang S."/>
            <person name="Li H."/>
            <person name="Wu J."/>
            <person name="Wang P."/>
            <person name="Li P."/>
            <person name="Shi C."/>
            <person name="Zheng F."/>
            <person name="Jian J."/>
            <person name="Huang B."/>
            <person name="Shan D."/>
            <person name="Shi M."/>
            <person name="Fang C."/>
            <person name="Yue Y."/>
            <person name="Li F."/>
            <person name="Li D."/>
            <person name="Wei S."/>
            <person name="Han B."/>
            <person name="Jiang C."/>
            <person name="Yin Y."/>
            <person name="Xia T."/>
            <person name="Zhang Z."/>
            <person name="Bennetzen J.L."/>
            <person name="Zhao S."/>
            <person name="Wan X."/>
        </authorList>
    </citation>
    <scope>NUCLEOTIDE SEQUENCE [LARGE SCALE GENOMIC DNA]</scope>
    <source>
        <strain evidence="7">cv. Shuchazao</strain>
        <tissue evidence="6">Leaf</tissue>
    </source>
</reference>
<keyword evidence="1" id="KW-0479">Metal-binding</keyword>
<evidence type="ECO:0000259" key="5">
    <source>
        <dbReference type="PROSITE" id="PS50081"/>
    </source>
</evidence>
<feature type="domain" description="Phorbol-ester/DAG-type" evidence="5">
    <location>
        <begin position="156"/>
        <end position="207"/>
    </location>
</feature>
<keyword evidence="2" id="KW-0677">Repeat</keyword>
<dbReference type="PROSITE" id="PS50081">
    <property type="entry name" value="ZF_DAG_PE_2"/>
    <property type="match status" value="1"/>
</dbReference>
<dbReference type="InterPro" id="IPR002219">
    <property type="entry name" value="PKC_DAG/PE"/>
</dbReference>
<dbReference type="InterPro" id="IPR053192">
    <property type="entry name" value="Vacuole_Formation_Reg"/>
</dbReference>
<comment type="caution">
    <text evidence="6">The sequence shown here is derived from an EMBL/GenBank/DDBJ whole genome shotgun (WGS) entry which is preliminary data.</text>
</comment>
<dbReference type="AlphaFoldDB" id="A0A4S4EBM0"/>
<organism evidence="6 7">
    <name type="scientific">Camellia sinensis var. sinensis</name>
    <name type="common">China tea</name>
    <dbReference type="NCBI Taxonomy" id="542762"/>
    <lineage>
        <taxon>Eukaryota</taxon>
        <taxon>Viridiplantae</taxon>
        <taxon>Streptophyta</taxon>
        <taxon>Embryophyta</taxon>
        <taxon>Tracheophyta</taxon>
        <taxon>Spermatophyta</taxon>
        <taxon>Magnoliopsida</taxon>
        <taxon>eudicotyledons</taxon>
        <taxon>Gunneridae</taxon>
        <taxon>Pentapetalae</taxon>
        <taxon>asterids</taxon>
        <taxon>Ericales</taxon>
        <taxon>Theaceae</taxon>
        <taxon>Camellia</taxon>
    </lineage>
</organism>
<dbReference type="GO" id="GO:0008270">
    <property type="term" value="F:zinc ion binding"/>
    <property type="evidence" value="ECO:0007669"/>
    <property type="project" value="UniProtKB-KW"/>
</dbReference>
<dbReference type="InterPro" id="IPR004146">
    <property type="entry name" value="DC1"/>
</dbReference>
<dbReference type="Pfam" id="PF03107">
    <property type="entry name" value="C1_2"/>
    <property type="match status" value="2"/>
</dbReference>
<accession>A0A4S4EBM0</accession>
<dbReference type="InterPro" id="IPR001965">
    <property type="entry name" value="Znf_PHD"/>
</dbReference>
<dbReference type="SUPFAM" id="SSF57889">
    <property type="entry name" value="Cysteine-rich domain"/>
    <property type="match status" value="3"/>
</dbReference>
<gene>
    <name evidence="6" type="ORF">TEA_016826</name>
</gene>
<evidence type="ECO:0000313" key="7">
    <source>
        <dbReference type="Proteomes" id="UP000306102"/>
    </source>
</evidence>
<evidence type="ECO:0000256" key="4">
    <source>
        <dbReference type="ARBA" id="ARBA00022833"/>
    </source>
</evidence>
<sequence length="290" mass="33138">MNHPPIACDGRTLPILAPFYRCSKCNFTLHECCAKLPSKMKHLIRPYHLFILNRWQSKYPDIPLMCHACEMSCKGLLPGCVSCDFFNDITCASILLGSIMHNTHPYLLTPSEIAIGICTACHKRISGYGLVCDICNFKLHTQCAVLPLTVRHRYDKHPFFLRDYGNEDEYYCEICEGEIKPNCWFYHCGDCNQDLHTECIRPVNSLQQEVRHESYMHTLVPKEMSNVLCTACNYPCSEFGLVCDSCNFVLYTQCASLPLAQKVSNCNKFSFILTYSTNKDEIFVTCATKK</sequence>
<dbReference type="SMART" id="SM00109">
    <property type="entry name" value="C1"/>
    <property type="match status" value="3"/>
</dbReference>
<keyword evidence="4" id="KW-0862">Zinc</keyword>
<dbReference type="EMBL" id="SDRB02006071">
    <property type="protein sequence ID" value="THG13144.1"/>
    <property type="molecule type" value="Genomic_DNA"/>
</dbReference>
<dbReference type="PANTHER" id="PTHR32410">
    <property type="entry name" value="CYSTEINE/HISTIDINE-RICH C1 DOMAIN FAMILY PROTEIN"/>
    <property type="match status" value="1"/>
</dbReference>
<evidence type="ECO:0000256" key="3">
    <source>
        <dbReference type="ARBA" id="ARBA00022771"/>
    </source>
</evidence>
<keyword evidence="7" id="KW-1185">Reference proteome</keyword>
<evidence type="ECO:0000313" key="6">
    <source>
        <dbReference type="EMBL" id="THG13144.1"/>
    </source>
</evidence>
<dbReference type="SMART" id="SM00249">
    <property type="entry name" value="PHD"/>
    <property type="match status" value="1"/>
</dbReference>
<keyword evidence="3" id="KW-0863">Zinc-finger</keyword>
<dbReference type="PANTHER" id="PTHR32410:SF216">
    <property type="entry name" value="PHORBOL-ESTER_DAG-TYPE DOMAIN-CONTAINING PROTEIN"/>
    <property type="match status" value="1"/>
</dbReference>
<evidence type="ECO:0000256" key="1">
    <source>
        <dbReference type="ARBA" id="ARBA00022723"/>
    </source>
</evidence>
<name>A0A4S4EBM0_CAMSN</name>
<dbReference type="Proteomes" id="UP000306102">
    <property type="component" value="Unassembled WGS sequence"/>
</dbReference>
<protein>
    <recommendedName>
        <fullName evidence="5">Phorbol-ester/DAG-type domain-containing protein</fullName>
    </recommendedName>
</protein>